<organism evidence="2 3">
    <name type="scientific">Helianthus annuus</name>
    <name type="common">Common sunflower</name>
    <dbReference type="NCBI Taxonomy" id="4232"/>
    <lineage>
        <taxon>Eukaryota</taxon>
        <taxon>Viridiplantae</taxon>
        <taxon>Streptophyta</taxon>
        <taxon>Embryophyta</taxon>
        <taxon>Tracheophyta</taxon>
        <taxon>Spermatophyta</taxon>
        <taxon>Magnoliopsida</taxon>
        <taxon>eudicotyledons</taxon>
        <taxon>Gunneridae</taxon>
        <taxon>Pentapetalae</taxon>
        <taxon>asterids</taxon>
        <taxon>campanulids</taxon>
        <taxon>Asterales</taxon>
        <taxon>Asteraceae</taxon>
        <taxon>Asteroideae</taxon>
        <taxon>Heliantheae alliance</taxon>
        <taxon>Heliantheae</taxon>
        <taxon>Helianthus</taxon>
    </lineage>
</organism>
<dbReference type="InterPro" id="IPR025322">
    <property type="entry name" value="PADRE_dom"/>
</dbReference>
<dbReference type="Pfam" id="PF14009">
    <property type="entry name" value="PADRE"/>
    <property type="match status" value="1"/>
</dbReference>
<dbReference type="InParanoid" id="A0A251V3Z3"/>
<dbReference type="EMBL" id="MNCJ02000319">
    <property type="protein sequence ID" value="KAF5812356.1"/>
    <property type="molecule type" value="Genomic_DNA"/>
</dbReference>
<dbReference type="Gramene" id="mRNA:HanXRQr2_Chr04g0191661">
    <property type="protein sequence ID" value="CDS:HanXRQr2_Chr04g0191661.1"/>
    <property type="gene ID" value="HanXRQr2_Chr04g0191661"/>
</dbReference>
<dbReference type="EMBL" id="CM007893">
    <property type="protein sequence ID" value="OTG30019.1"/>
    <property type="molecule type" value="Genomic_DNA"/>
</dbReference>
<evidence type="ECO:0000313" key="1">
    <source>
        <dbReference type="EMBL" id="KAF5812356.1"/>
    </source>
</evidence>
<proteinExistence type="predicted"/>
<name>A0A251V3Z3_HELAN</name>
<dbReference type="OMA" id="KHHPIGI"/>
<dbReference type="Proteomes" id="UP000215914">
    <property type="component" value="Chromosome 4"/>
</dbReference>
<gene>
    <name evidence="2" type="ORF">HannXRQ_Chr04g0128501</name>
    <name evidence="1" type="ORF">HanXRQr2_Chr04g0191661</name>
</gene>
<protein>
    <recommendedName>
        <fullName evidence="4">DUF4228 domain protein</fullName>
    </recommendedName>
</protein>
<evidence type="ECO:0000313" key="2">
    <source>
        <dbReference type="EMBL" id="OTG30019.1"/>
    </source>
</evidence>
<dbReference type="OrthoDB" id="1919386at2759"/>
<keyword evidence="3" id="KW-1185">Reference proteome</keyword>
<dbReference type="PANTHER" id="PTHR33052">
    <property type="entry name" value="DUF4228 DOMAIN PROTEIN-RELATED"/>
    <property type="match status" value="1"/>
</dbReference>
<sequence>MGTCASILYPKLEINNRNQSSTAKVIHSVDGKLQEFRQPITASHVLSDHPDTFFLCSSENMFVNWHVPHVSGDEELEPGQIYFIMPVSKSFKPLSLQELCLLAVKASSAIEQSSEMEKKKVGKTMSFGRLGNSLRRNQKLEGC</sequence>
<reference evidence="2" key="2">
    <citation type="submission" date="2017-02" db="EMBL/GenBank/DDBJ databases">
        <title>Sunflower complete genome.</title>
        <authorList>
            <person name="Langlade N."/>
            <person name="Munos S."/>
        </authorList>
    </citation>
    <scope>NUCLEOTIDE SEQUENCE [LARGE SCALE GENOMIC DNA]</scope>
    <source>
        <tissue evidence="2">Leaves</tissue>
    </source>
</reference>
<dbReference type="AlphaFoldDB" id="A0A251V3Z3"/>
<accession>A0A251V3Z3</accession>
<evidence type="ECO:0008006" key="4">
    <source>
        <dbReference type="Google" id="ProtNLM"/>
    </source>
</evidence>
<evidence type="ECO:0000313" key="3">
    <source>
        <dbReference type="Proteomes" id="UP000215914"/>
    </source>
</evidence>
<reference evidence="1" key="3">
    <citation type="submission" date="2020-06" db="EMBL/GenBank/DDBJ databases">
        <title>Helianthus annuus Genome sequencing and assembly Release 2.</title>
        <authorList>
            <person name="Gouzy J."/>
            <person name="Langlade N."/>
            <person name="Munos S."/>
        </authorList>
    </citation>
    <scope>NUCLEOTIDE SEQUENCE</scope>
    <source>
        <tissue evidence="1">Leaves</tissue>
    </source>
</reference>
<reference evidence="1 3" key="1">
    <citation type="journal article" date="2017" name="Nature">
        <title>The sunflower genome provides insights into oil metabolism, flowering and Asterid evolution.</title>
        <authorList>
            <person name="Badouin H."/>
            <person name="Gouzy J."/>
            <person name="Grassa C.J."/>
            <person name="Murat F."/>
            <person name="Staton S.E."/>
            <person name="Cottret L."/>
            <person name="Lelandais-Briere C."/>
            <person name="Owens G.L."/>
            <person name="Carrere S."/>
            <person name="Mayjonade B."/>
            <person name="Legrand L."/>
            <person name="Gill N."/>
            <person name="Kane N.C."/>
            <person name="Bowers J.E."/>
            <person name="Hubner S."/>
            <person name="Bellec A."/>
            <person name="Berard A."/>
            <person name="Berges H."/>
            <person name="Blanchet N."/>
            <person name="Boniface M.C."/>
            <person name="Brunel D."/>
            <person name="Catrice O."/>
            <person name="Chaidir N."/>
            <person name="Claudel C."/>
            <person name="Donnadieu C."/>
            <person name="Faraut T."/>
            <person name="Fievet G."/>
            <person name="Helmstetter N."/>
            <person name="King M."/>
            <person name="Knapp S.J."/>
            <person name="Lai Z."/>
            <person name="Le Paslier M.C."/>
            <person name="Lippi Y."/>
            <person name="Lorenzon L."/>
            <person name="Mandel J.R."/>
            <person name="Marage G."/>
            <person name="Marchand G."/>
            <person name="Marquand E."/>
            <person name="Bret-Mestries E."/>
            <person name="Morien E."/>
            <person name="Nambeesan S."/>
            <person name="Nguyen T."/>
            <person name="Pegot-Espagnet P."/>
            <person name="Pouilly N."/>
            <person name="Raftis F."/>
            <person name="Sallet E."/>
            <person name="Schiex T."/>
            <person name="Thomas J."/>
            <person name="Vandecasteele C."/>
            <person name="Vares D."/>
            <person name="Vear F."/>
            <person name="Vautrin S."/>
            <person name="Crespi M."/>
            <person name="Mangin B."/>
            <person name="Burke J.M."/>
            <person name="Salse J."/>
            <person name="Munos S."/>
            <person name="Vincourt P."/>
            <person name="Rieseberg L.H."/>
            <person name="Langlade N.B."/>
        </authorList>
    </citation>
    <scope>NUCLEOTIDE SEQUENCE [LARGE SCALE GENOMIC DNA]</scope>
    <source>
        <strain evidence="3">cv. SF193</strain>
        <tissue evidence="1">Leaves</tissue>
    </source>
</reference>